<protein>
    <submittedName>
        <fullName evidence="2">SGNH/GDSL hydrolase family protein</fullName>
    </submittedName>
</protein>
<dbReference type="InterPro" id="IPR013830">
    <property type="entry name" value="SGNH_hydro"/>
</dbReference>
<dbReference type="EMBL" id="JABBPK010000001">
    <property type="protein sequence ID" value="NMO77758.1"/>
    <property type="molecule type" value="Genomic_DNA"/>
</dbReference>
<comment type="caution">
    <text evidence="2">The sequence shown here is derived from an EMBL/GenBank/DDBJ whole genome shotgun (WGS) entry which is preliminary data.</text>
</comment>
<gene>
    <name evidence="2" type="ORF">HHU08_12195</name>
</gene>
<dbReference type="Gene3D" id="3.40.50.1110">
    <property type="entry name" value="SGNH hydrolase"/>
    <property type="match status" value="1"/>
</dbReference>
<dbReference type="GO" id="GO:0004622">
    <property type="term" value="F:phosphatidylcholine lysophospholipase activity"/>
    <property type="evidence" value="ECO:0007669"/>
    <property type="project" value="TreeGrafter"/>
</dbReference>
<dbReference type="RefSeq" id="WP_016203758.1">
    <property type="nucleotide sequence ID" value="NZ_JABBPK010000001.1"/>
</dbReference>
<organism evidence="2 3">
    <name type="scientific">Niallia alba</name>
    <dbReference type="NCBI Taxonomy" id="2729105"/>
    <lineage>
        <taxon>Bacteria</taxon>
        <taxon>Bacillati</taxon>
        <taxon>Bacillota</taxon>
        <taxon>Bacilli</taxon>
        <taxon>Bacillales</taxon>
        <taxon>Bacillaceae</taxon>
        <taxon>Niallia</taxon>
    </lineage>
</organism>
<proteinExistence type="predicted"/>
<dbReference type="PANTHER" id="PTHR30383">
    <property type="entry name" value="THIOESTERASE 1/PROTEASE 1/LYSOPHOSPHOLIPASE L1"/>
    <property type="match status" value="1"/>
</dbReference>
<dbReference type="InterPro" id="IPR036514">
    <property type="entry name" value="SGNH_hydro_sf"/>
</dbReference>
<evidence type="ECO:0000259" key="1">
    <source>
        <dbReference type="Pfam" id="PF13472"/>
    </source>
</evidence>
<keyword evidence="2" id="KW-0378">Hydrolase</keyword>
<dbReference type="PANTHER" id="PTHR30383:SF5">
    <property type="entry name" value="SGNH HYDROLASE-TYPE ESTERASE DOMAIN-CONTAINING PROTEIN"/>
    <property type="match status" value="1"/>
</dbReference>
<reference evidence="2 3" key="1">
    <citation type="submission" date="2020-04" db="EMBL/GenBank/DDBJ databases">
        <title>Bacillus sp. UniB3 isolated from commercial digestive syrup.</title>
        <authorList>
            <person name="Thorat V."/>
            <person name="Kirdat K."/>
            <person name="Tiwarekar B."/>
            <person name="Yadav A."/>
        </authorList>
    </citation>
    <scope>NUCLEOTIDE SEQUENCE [LARGE SCALE GENOMIC DNA]</scope>
    <source>
        <strain evidence="2 3">UniB3</strain>
    </source>
</reference>
<name>A0A7Y0K912_9BACI</name>
<feature type="domain" description="SGNH hydrolase-type esterase" evidence="1">
    <location>
        <begin position="5"/>
        <end position="213"/>
    </location>
</feature>
<dbReference type="SUPFAM" id="SSF52266">
    <property type="entry name" value="SGNH hydrolase"/>
    <property type="match status" value="1"/>
</dbReference>
<dbReference type="Pfam" id="PF13472">
    <property type="entry name" value="Lipase_GDSL_2"/>
    <property type="match status" value="1"/>
</dbReference>
<keyword evidence="3" id="KW-1185">Reference proteome</keyword>
<dbReference type="AlphaFoldDB" id="A0A7Y0K912"/>
<sequence length="235" mass="26705">MKIICFGDSLTRGVSFVKGRVRIIKDNYPAFLEKLFSVNNPEDTIVLNKGVFNDNSDLLIKRLEKDVLSEKPNYVLLNVGGNDCNFKWQEVAENPDKNHDPIVPISQYIENIGQMVTKMKQSNITPILLTLPPLDPVRYYKFIADRYGTTISHWISCCGGIEHWHSLYNLHLNKLIDQLNLPSIDVRSALNKAGDVSDFISDDGIHLNSEGYKKMSAFIFEEMLRLTGGQKEQLS</sequence>
<evidence type="ECO:0000313" key="2">
    <source>
        <dbReference type="EMBL" id="NMO77758.1"/>
    </source>
</evidence>
<dbReference type="Proteomes" id="UP000588491">
    <property type="component" value="Unassembled WGS sequence"/>
</dbReference>
<dbReference type="InterPro" id="IPR051532">
    <property type="entry name" value="Ester_Hydrolysis_Enzymes"/>
</dbReference>
<evidence type="ECO:0000313" key="3">
    <source>
        <dbReference type="Proteomes" id="UP000588491"/>
    </source>
</evidence>
<accession>A0A7Y0K912</accession>